<evidence type="ECO:0000256" key="6">
    <source>
        <dbReference type="ARBA" id="ARBA00022989"/>
    </source>
</evidence>
<dbReference type="PANTHER" id="PTHR23522">
    <property type="entry name" value="BLL5896 PROTEIN"/>
    <property type="match status" value="1"/>
</dbReference>
<feature type="transmembrane region" description="Helical" evidence="8">
    <location>
        <begin position="273"/>
        <end position="292"/>
    </location>
</feature>
<dbReference type="InterPro" id="IPR024989">
    <property type="entry name" value="MFS_assoc_dom"/>
</dbReference>
<feature type="transmembrane region" description="Helical" evidence="8">
    <location>
        <begin position="298"/>
        <end position="320"/>
    </location>
</feature>
<feature type="transmembrane region" description="Helical" evidence="8">
    <location>
        <begin position="62"/>
        <end position="81"/>
    </location>
</feature>
<evidence type="ECO:0000256" key="3">
    <source>
        <dbReference type="ARBA" id="ARBA00022475"/>
    </source>
</evidence>
<dbReference type="PROSITE" id="PS50850">
    <property type="entry name" value="MFS"/>
    <property type="match status" value="1"/>
</dbReference>
<dbReference type="RefSeq" id="WP_188902497.1">
    <property type="nucleotide sequence ID" value="NZ_BMKS01000012.1"/>
</dbReference>
<evidence type="ECO:0000256" key="8">
    <source>
        <dbReference type="SAM" id="Phobius"/>
    </source>
</evidence>
<dbReference type="InterPro" id="IPR020846">
    <property type="entry name" value="MFS_dom"/>
</dbReference>
<dbReference type="Proteomes" id="UP000597507">
    <property type="component" value="Unassembled WGS sequence"/>
</dbReference>
<dbReference type="GO" id="GO:0015528">
    <property type="term" value="F:lactose:proton symporter activity"/>
    <property type="evidence" value="ECO:0007669"/>
    <property type="project" value="TreeGrafter"/>
</dbReference>
<evidence type="ECO:0000256" key="1">
    <source>
        <dbReference type="ARBA" id="ARBA00004429"/>
    </source>
</evidence>
<dbReference type="Pfam" id="PF12832">
    <property type="entry name" value="MFS_1_like"/>
    <property type="match status" value="1"/>
</dbReference>
<feature type="transmembrane region" description="Helical" evidence="8">
    <location>
        <begin position="247"/>
        <end position="266"/>
    </location>
</feature>
<keyword evidence="4" id="KW-0997">Cell inner membrane</keyword>
<name>A0A8J3EDM6_9PROT</name>
<protein>
    <submittedName>
        <fullName evidence="10">MFS transporter</fullName>
    </submittedName>
</protein>
<comment type="subcellular location">
    <subcellularLocation>
        <location evidence="1">Cell inner membrane</location>
        <topology evidence="1">Multi-pass membrane protein</topology>
    </subcellularLocation>
</comment>
<accession>A0A8J3EDM6</accession>
<keyword evidence="7 8" id="KW-0472">Membrane</keyword>
<dbReference type="NCBIfam" id="NF037955">
    <property type="entry name" value="mfs"/>
    <property type="match status" value="1"/>
</dbReference>
<keyword evidence="3" id="KW-1003">Cell membrane</keyword>
<comment type="caution">
    <text evidence="10">The sequence shown here is derived from an EMBL/GenBank/DDBJ whole genome shotgun (WGS) entry which is preliminary data.</text>
</comment>
<dbReference type="GO" id="GO:0005886">
    <property type="term" value="C:plasma membrane"/>
    <property type="evidence" value="ECO:0007669"/>
    <property type="project" value="UniProtKB-SubCell"/>
</dbReference>
<keyword evidence="6 8" id="KW-1133">Transmembrane helix</keyword>
<feature type="transmembrane region" description="Helical" evidence="8">
    <location>
        <begin position="332"/>
        <end position="353"/>
    </location>
</feature>
<proteinExistence type="predicted"/>
<feature type="transmembrane region" description="Helical" evidence="8">
    <location>
        <begin position="359"/>
        <end position="379"/>
    </location>
</feature>
<keyword evidence="11" id="KW-1185">Reference proteome</keyword>
<dbReference type="InterPro" id="IPR036259">
    <property type="entry name" value="MFS_trans_sf"/>
</dbReference>
<keyword evidence="2" id="KW-0813">Transport</keyword>
<dbReference type="PANTHER" id="PTHR23522:SF10">
    <property type="entry name" value="3-PHENYLPROPIONIC ACID TRANSPORTER-RELATED"/>
    <property type="match status" value="1"/>
</dbReference>
<dbReference type="AlphaFoldDB" id="A0A8J3EDM6"/>
<dbReference type="Gene3D" id="1.20.1250.20">
    <property type="entry name" value="MFS general substrate transporter like domains"/>
    <property type="match status" value="2"/>
</dbReference>
<evidence type="ECO:0000256" key="2">
    <source>
        <dbReference type="ARBA" id="ARBA00022448"/>
    </source>
</evidence>
<dbReference type="InterPro" id="IPR026032">
    <property type="entry name" value="HcaT-like"/>
</dbReference>
<sequence length="413" mass="41106">MLLYALTYAAYGIEGPFLPALLAERGMSAEAIGLLLAAGTAARLLSAPLTGSLADRLGAPRLVLAGAILASALIGCGFVLADGFVALLFVSVAVSVALAPINPLSDSLASAAAVGGSGGQEPRRRFDYGVVRGVGSAAFVCGAIAAGPVVAGAGLAAVIWVNAGLLLLAALAVAALPRPGRGDAAPRPARGSAAPAKAERGSLREVLAMPLFLRLLVVTGLIQGSHALYGAFATIRWQEAGIAPEAIGMLWSVAVASEVVVFLGIGPPLLARFGPVGLAALAAAAGVVRWTVMANTALLPVQFGVQALHGLTFAALHLATMRMLAETIPSRLRATAFGVHASLGPGLAAALLTLSSGPLYGNLGAGGFWVMAALCALALPASFTLAMRGAGVPDAGDGAPKGLASDRRARTAA</sequence>
<feature type="transmembrane region" description="Helical" evidence="8">
    <location>
        <begin position="157"/>
        <end position="177"/>
    </location>
</feature>
<evidence type="ECO:0000313" key="10">
    <source>
        <dbReference type="EMBL" id="GGG44205.1"/>
    </source>
</evidence>
<feature type="transmembrane region" description="Helical" evidence="8">
    <location>
        <begin position="130"/>
        <end position="151"/>
    </location>
</feature>
<evidence type="ECO:0000256" key="5">
    <source>
        <dbReference type="ARBA" id="ARBA00022692"/>
    </source>
</evidence>
<evidence type="ECO:0000256" key="4">
    <source>
        <dbReference type="ARBA" id="ARBA00022519"/>
    </source>
</evidence>
<keyword evidence="5 8" id="KW-0812">Transmembrane</keyword>
<evidence type="ECO:0000313" key="11">
    <source>
        <dbReference type="Proteomes" id="UP000597507"/>
    </source>
</evidence>
<dbReference type="SUPFAM" id="SSF103473">
    <property type="entry name" value="MFS general substrate transporter"/>
    <property type="match status" value="1"/>
</dbReference>
<evidence type="ECO:0000259" key="9">
    <source>
        <dbReference type="PROSITE" id="PS50850"/>
    </source>
</evidence>
<dbReference type="PIRSF" id="PIRSF004925">
    <property type="entry name" value="HcaT"/>
    <property type="match status" value="1"/>
</dbReference>
<organism evidence="10 11">
    <name type="scientific">Caldovatus sediminis</name>
    <dbReference type="NCBI Taxonomy" id="2041189"/>
    <lineage>
        <taxon>Bacteria</taxon>
        <taxon>Pseudomonadati</taxon>
        <taxon>Pseudomonadota</taxon>
        <taxon>Alphaproteobacteria</taxon>
        <taxon>Acetobacterales</taxon>
        <taxon>Roseomonadaceae</taxon>
        <taxon>Caldovatus</taxon>
    </lineage>
</organism>
<reference evidence="10 11" key="1">
    <citation type="journal article" date="2014" name="Int. J. Syst. Evol. Microbiol.">
        <title>Complete genome sequence of Corynebacterium casei LMG S-19264T (=DSM 44701T), isolated from a smear-ripened cheese.</title>
        <authorList>
            <consortium name="US DOE Joint Genome Institute (JGI-PGF)"/>
            <person name="Walter F."/>
            <person name="Albersmeier A."/>
            <person name="Kalinowski J."/>
            <person name="Ruckert C."/>
        </authorList>
    </citation>
    <scope>NUCLEOTIDE SEQUENCE [LARGE SCALE GENOMIC DNA]</scope>
    <source>
        <strain evidence="10 11">CGMCC 1.16330</strain>
    </source>
</reference>
<feature type="transmembrane region" description="Helical" evidence="8">
    <location>
        <begin position="31"/>
        <end position="50"/>
    </location>
</feature>
<dbReference type="GO" id="GO:0030395">
    <property type="term" value="F:lactose binding"/>
    <property type="evidence" value="ECO:0007669"/>
    <property type="project" value="TreeGrafter"/>
</dbReference>
<feature type="transmembrane region" description="Helical" evidence="8">
    <location>
        <begin position="211"/>
        <end position="235"/>
    </location>
</feature>
<gene>
    <name evidence="10" type="ORF">GCM10010964_34520</name>
</gene>
<feature type="domain" description="Major facilitator superfamily (MFS) profile" evidence="9">
    <location>
        <begin position="1"/>
        <end position="390"/>
    </location>
</feature>
<dbReference type="EMBL" id="BMKS01000012">
    <property type="protein sequence ID" value="GGG44205.1"/>
    <property type="molecule type" value="Genomic_DNA"/>
</dbReference>
<evidence type="ECO:0000256" key="7">
    <source>
        <dbReference type="ARBA" id="ARBA00023136"/>
    </source>
</evidence>